<name>A0A5J5JXC8_9ACTN</name>
<gene>
    <name evidence="1" type="ORF">F5972_25410</name>
</gene>
<proteinExistence type="predicted"/>
<evidence type="ECO:0000313" key="2">
    <source>
        <dbReference type="Proteomes" id="UP000327011"/>
    </source>
</evidence>
<accession>A0A5J5JXC8</accession>
<keyword evidence="2" id="KW-1185">Reference proteome</keyword>
<evidence type="ECO:0000313" key="1">
    <source>
        <dbReference type="EMBL" id="KAA9376052.1"/>
    </source>
</evidence>
<reference evidence="1 2" key="1">
    <citation type="submission" date="2019-09" db="EMBL/GenBank/DDBJ databases">
        <title>Screening of Novel Bioactive Compounds from Soil-Associated.</title>
        <authorList>
            <person name="Gong X."/>
        </authorList>
    </citation>
    <scope>NUCLEOTIDE SEQUENCE [LARGE SCALE GENOMIC DNA]</scope>
    <source>
        <strain evidence="1 2">Gxj-6</strain>
    </source>
</reference>
<comment type="caution">
    <text evidence="1">The sequence shown here is derived from an EMBL/GenBank/DDBJ whole genome shotgun (WGS) entry which is preliminary data.</text>
</comment>
<dbReference type="Proteomes" id="UP000327011">
    <property type="component" value="Unassembled WGS sequence"/>
</dbReference>
<dbReference type="AlphaFoldDB" id="A0A5J5JXC8"/>
<sequence length="68" mass="7503">MLRTLNRLGDRLLQGLLPGAEAQADICTRTEVYNQNCWYNCYPNPTGGICVRKIQYGCAGALYTIGSC</sequence>
<dbReference type="RefSeq" id="WP_150936583.1">
    <property type="nucleotide sequence ID" value="NZ_VYTZ01000009.1"/>
</dbReference>
<organism evidence="1 2">
    <name type="scientific">Microbispora cellulosiformans</name>
    <dbReference type="NCBI Taxonomy" id="2614688"/>
    <lineage>
        <taxon>Bacteria</taxon>
        <taxon>Bacillati</taxon>
        <taxon>Actinomycetota</taxon>
        <taxon>Actinomycetes</taxon>
        <taxon>Streptosporangiales</taxon>
        <taxon>Streptosporangiaceae</taxon>
        <taxon>Microbispora</taxon>
    </lineage>
</organism>
<dbReference type="EMBL" id="VYTZ01000009">
    <property type="protein sequence ID" value="KAA9376052.1"/>
    <property type="molecule type" value="Genomic_DNA"/>
</dbReference>
<protein>
    <submittedName>
        <fullName evidence="1">Uncharacterized protein</fullName>
    </submittedName>
</protein>